<organism evidence="1 2">
    <name type="scientific">Cohnella endophytica</name>
    <dbReference type="NCBI Taxonomy" id="2419778"/>
    <lineage>
        <taxon>Bacteria</taxon>
        <taxon>Bacillati</taxon>
        <taxon>Bacillota</taxon>
        <taxon>Bacilli</taxon>
        <taxon>Bacillales</taxon>
        <taxon>Paenibacillaceae</taxon>
        <taxon>Cohnella</taxon>
    </lineage>
</organism>
<dbReference type="RefSeq" id="WP_120973550.1">
    <property type="nucleotide sequence ID" value="NZ_RBZM01000001.1"/>
</dbReference>
<gene>
    <name evidence="1" type="ORF">D7Z26_00020</name>
</gene>
<comment type="caution">
    <text evidence="1">The sequence shown here is derived from an EMBL/GenBank/DDBJ whole genome shotgun (WGS) entry which is preliminary data.</text>
</comment>
<evidence type="ECO:0000313" key="1">
    <source>
        <dbReference type="EMBL" id="RKP57939.1"/>
    </source>
</evidence>
<evidence type="ECO:0000313" key="2">
    <source>
        <dbReference type="Proteomes" id="UP000282076"/>
    </source>
</evidence>
<dbReference type="AlphaFoldDB" id="A0A494Y5H7"/>
<keyword evidence="2" id="KW-1185">Reference proteome</keyword>
<proteinExistence type="predicted"/>
<sequence length="175" mass="20240">MLFKKTTNSYEYALPIEWEPAWDVGAPIPHVISSGHQTYLLYYIEEESQDWDGTSVTVIDPNSNEVLPIAVVKFNGCYAYKFGGANDEVMSGHPLYKKGLKFYSAHKVINSNWIKAEEKINSIHAYYKPERWKERIHYLLLFHDELFECIADGFEITVFRESFSSVLSKTLSELN</sequence>
<reference evidence="1 2" key="1">
    <citation type="submission" date="2018-10" db="EMBL/GenBank/DDBJ databases">
        <title>Cohnella sp. M2MS4P-1, whole genome shotgun sequence.</title>
        <authorList>
            <person name="Tuo L."/>
        </authorList>
    </citation>
    <scope>NUCLEOTIDE SEQUENCE [LARGE SCALE GENOMIC DNA]</scope>
    <source>
        <strain evidence="1 2">M2MS4P-1</strain>
    </source>
</reference>
<name>A0A494Y5H7_9BACL</name>
<dbReference type="Proteomes" id="UP000282076">
    <property type="component" value="Unassembled WGS sequence"/>
</dbReference>
<dbReference type="EMBL" id="RBZM01000001">
    <property type="protein sequence ID" value="RKP57939.1"/>
    <property type="molecule type" value="Genomic_DNA"/>
</dbReference>
<accession>A0A494Y5H7</accession>
<protein>
    <submittedName>
        <fullName evidence="1">Uncharacterized protein</fullName>
    </submittedName>
</protein>
<dbReference type="OrthoDB" id="8079725at2"/>